<evidence type="ECO:0000256" key="2">
    <source>
        <dbReference type="ARBA" id="ARBA00013850"/>
    </source>
</evidence>
<feature type="region of interest" description="Disordered" evidence="3">
    <location>
        <begin position="116"/>
        <end position="139"/>
    </location>
</feature>
<sequence length="305" mass="33277">MSSRSSSPGEFEQDSVLADRPDDVATSLRATREQDRRKGLAISHQLAIWNAILDARIQLQKALAATNSLPSSTDWPDPEQLPHDAIRSVVEEAAELSRELLNLQANLYKGDAVDVPVPQPPAGSEDPADTLSSWSSTVSDTTSAADPHLLRTLTKWSAKIQVAAPNFASGGKSSGFKASLGQAPGIVQAIQDTLDGDRDQLLSRTRSLDQEQGAGSEDIFVDTDFYQQLLRDVIESKSTSGSGDDVAWMRRQAQAKRSKTVDTKASKGRKLRYEVHEKLQHFMIPIPVTVGAWPDEQVDELFSSL</sequence>
<organism evidence="6 7">
    <name type="scientific">Steccherinum ochraceum</name>
    <dbReference type="NCBI Taxonomy" id="92696"/>
    <lineage>
        <taxon>Eukaryota</taxon>
        <taxon>Fungi</taxon>
        <taxon>Dikarya</taxon>
        <taxon>Basidiomycota</taxon>
        <taxon>Agaricomycotina</taxon>
        <taxon>Agaricomycetes</taxon>
        <taxon>Polyporales</taxon>
        <taxon>Steccherinaceae</taxon>
        <taxon>Steccherinum</taxon>
    </lineage>
</organism>
<dbReference type="Pfam" id="PF08164">
    <property type="entry name" value="TRAUB"/>
    <property type="match status" value="1"/>
</dbReference>
<dbReference type="Proteomes" id="UP000292702">
    <property type="component" value="Unassembled WGS sequence"/>
</dbReference>
<feature type="region of interest" description="Disordered" evidence="3">
    <location>
        <begin position="1"/>
        <end position="36"/>
    </location>
</feature>
<evidence type="ECO:0000259" key="4">
    <source>
        <dbReference type="Pfam" id="PF08164"/>
    </source>
</evidence>
<dbReference type="InterPro" id="IPR025160">
    <property type="entry name" value="AATF"/>
</dbReference>
<gene>
    <name evidence="6" type="primary">BFR2</name>
    <name evidence="6" type="ORF">EIP91_002009</name>
</gene>
<dbReference type="STRING" id="92696.A0A4R0RTK9"/>
<dbReference type="EMBL" id="RWJN01000158">
    <property type="protein sequence ID" value="TCD65894.1"/>
    <property type="molecule type" value="Genomic_DNA"/>
</dbReference>
<reference evidence="6 7" key="1">
    <citation type="submission" date="2018-11" db="EMBL/GenBank/DDBJ databases">
        <title>Genome assembly of Steccherinum ochraceum LE-BIN_3174, the white-rot fungus of the Steccherinaceae family (The Residual Polyporoid clade, Polyporales, Basidiomycota).</title>
        <authorList>
            <person name="Fedorova T.V."/>
            <person name="Glazunova O.A."/>
            <person name="Landesman E.O."/>
            <person name="Moiseenko K.V."/>
            <person name="Psurtseva N.V."/>
            <person name="Savinova O.S."/>
            <person name="Shakhova N.V."/>
            <person name="Tyazhelova T.V."/>
            <person name="Vasina D.V."/>
        </authorList>
    </citation>
    <scope>NUCLEOTIDE SEQUENCE [LARGE SCALE GENOMIC DNA]</scope>
    <source>
        <strain evidence="6 7">LE-BIN_3174</strain>
    </source>
</reference>
<dbReference type="Pfam" id="PF13339">
    <property type="entry name" value="AATF-Che1"/>
    <property type="match status" value="1"/>
</dbReference>
<dbReference type="InterPro" id="IPR012617">
    <property type="entry name" value="AATF_C"/>
</dbReference>
<dbReference type="GO" id="GO:0000462">
    <property type="term" value="P:maturation of SSU-rRNA from tricistronic rRNA transcript (SSU-rRNA, 5.8S rRNA, LSU-rRNA)"/>
    <property type="evidence" value="ECO:0007669"/>
    <property type="project" value="TreeGrafter"/>
</dbReference>
<feature type="non-terminal residue" evidence="6">
    <location>
        <position position="305"/>
    </location>
</feature>
<proteinExistence type="inferred from homology"/>
<name>A0A4R0RTK9_9APHY</name>
<dbReference type="OrthoDB" id="5783963at2759"/>
<evidence type="ECO:0000256" key="1">
    <source>
        <dbReference type="ARBA" id="ARBA00008966"/>
    </source>
</evidence>
<keyword evidence="7" id="KW-1185">Reference proteome</keyword>
<protein>
    <recommendedName>
        <fullName evidence="2">Protein BFR2</fullName>
    </recommendedName>
</protein>
<evidence type="ECO:0000313" key="6">
    <source>
        <dbReference type="EMBL" id="TCD65894.1"/>
    </source>
</evidence>
<dbReference type="AlphaFoldDB" id="A0A4R0RTK9"/>
<evidence type="ECO:0000256" key="3">
    <source>
        <dbReference type="SAM" id="MobiDB-lite"/>
    </source>
</evidence>
<comment type="similarity">
    <text evidence="1">Belongs to the AATF family.</text>
</comment>
<comment type="caution">
    <text evidence="6">The sequence shown here is derived from an EMBL/GenBank/DDBJ whole genome shotgun (WGS) entry which is preliminary data.</text>
</comment>
<evidence type="ECO:0000259" key="5">
    <source>
        <dbReference type="Pfam" id="PF13339"/>
    </source>
</evidence>
<dbReference type="InterPro" id="IPR039223">
    <property type="entry name" value="AATF/Bfr2"/>
</dbReference>
<feature type="compositionally biased region" description="Low complexity" evidence="3">
    <location>
        <begin position="129"/>
        <end position="139"/>
    </location>
</feature>
<dbReference type="PANTHER" id="PTHR15565:SF0">
    <property type="entry name" value="PROTEIN AATF"/>
    <property type="match status" value="1"/>
</dbReference>
<accession>A0A4R0RTK9</accession>
<evidence type="ECO:0000313" key="7">
    <source>
        <dbReference type="Proteomes" id="UP000292702"/>
    </source>
</evidence>
<feature type="domain" description="Apoptosis-antagonizing transcription factor C-terminal" evidence="4">
    <location>
        <begin position="226"/>
        <end position="305"/>
    </location>
</feature>
<dbReference type="GO" id="GO:0005730">
    <property type="term" value="C:nucleolus"/>
    <property type="evidence" value="ECO:0007669"/>
    <property type="project" value="TreeGrafter"/>
</dbReference>
<feature type="domain" description="AATF leucine zipper-containing" evidence="5">
    <location>
        <begin position="35"/>
        <end position="159"/>
    </location>
</feature>
<dbReference type="PANTHER" id="PTHR15565">
    <property type="entry name" value="AATF PROTEIN APOPTOSIS ANTAGONIZING TRANSCRIPTION FACTOR"/>
    <property type="match status" value="1"/>
</dbReference>